<dbReference type="InterPro" id="IPR005123">
    <property type="entry name" value="Oxoglu/Fe-dep_dioxygenase_dom"/>
</dbReference>
<evidence type="ECO:0000313" key="13">
    <source>
        <dbReference type="EMBL" id="ANF59070.1"/>
    </source>
</evidence>
<dbReference type="STRING" id="376489.A5892_17695"/>
<dbReference type="InterPro" id="IPR026992">
    <property type="entry name" value="DIOX_N"/>
</dbReference>
<dbReference type="SUPFAM" id="SSF51197">
    <property type="entry name" value="Clavaminate synthase-like"/>
    <property type="match status" value="1"/>
</dbReference>
<dbReference type="Proteomes" id="UP000077875">
    <property type="component" value="Chromosome"/>
</dbReference>
<evidence type="ECO:0000259" key="12">
    <source>
        <dbReference type="PROSITE" id="PS51471"/>
    </source>
</evidence>
<accession>A0A172YIM7</accession>
<evidence type="ECO:0000256" key="3">
    <source>
        <dbReference type="ARBA" id="ARBA00012293"/>
    </source>
</evidence>
<evidence type="ECO:0000256" key="4">
    <source>
        <dbReference type="ARBA" id="ARBA00012531"/>
    </source>
</evidence>
<keyword evidence="6" id="KW-0266">Ethylene biosynthesis</keyword>
<dbReference type="InterPro" id="IPR044861">
    <property type="entry name" value="IPNS-like_FE2OG_OXY"/>
</dbReference>
<evidence type="ECO:0000256" key="6">
    <source>
        <dbReference type="ARBA" id="ARBA00022666"/>
    </source>
</evidence>
<proteinExistence type="inferred from homology"/>
<comment type="pathway">
    <text evidence="2">Alkene biosynthesis; ethylene biosynthesis via 2-oxoglutarate.</text>
</comment>
<comment type="catalytic activity">
    <reaction evidence="10">
        <text>L-arginine + 2-oxoglutarate + O2 = guanidine + L-glutamate 5-semialdehyde + succinate + CO2</text>
        <dbReference type="Rhea" id="RHEA:31535"/>
        <dbReference type="ChEBI" id="CHEBI:15379"/>
        <dbReference type="ChEBI" id="CHEBI:16526"/>
        <dbReference type="ChEBI" id="CHEBI:16810"/>
        <dbReference type="ChEBI" id="CHEBI:30031"/>
        <dbReference type="ChEBI" id="CHEBI:30087"/>
        <dbReference type="ChEBI" id="CHEBI:32682"/>
        <dbReference type="ChEBI" id="CHEBI:58066"/>
        <dbReference type="EC" id="1.14.20.7"/>
    </reaction>
</comment>
<evidence type="ECO:0000313" key="14">
    <source>
        <dbReference type="Proteomes" id="UP000077875"/>
    </source>
</evidence>
<dbReference type="PROSITE" id="PS51471">
    <property type="entry name" value="FE2OG_OXY"/>
    <property type="match status" value="1"/>
</dbReference>
<evidence type="ECO:0000256" key="1">
    <source>
        <dbReference type="ARBA" id="ARBA00001954"/>
    </source>
</evidence>
<reference evidence="13 14" key="1">
    <citation type="submission" date="2016-04" db="EMBL/GenBank/DDBJ databases">
        <title>Complete Genome Sequence of Halotalea alkalilenta IHB B 13600.</title>
        <authorList>
            <person name="Swarnkar M.K."/>
            <person name="Sharma A."/>
            <person name="Kaushal K."/>
            <person name="Soni R."/>
            <person name="Rana S."/>
            <person name="Singh A.K."/>
            <person name="Gulati A."/>
        </authorList>
    </citation>
    <scope>NUCLEOTIDE SEQUENCE [LARGE SCALE GENOMIC DNA]</scope>
    <source>
        <strain evidence="13 14">IHB B 13600</strain>
    </source>
</reference>
<dbReference type="EMBL" id="CP015243">
    <property type="protein sequence ID" value="ANF59070.1"/>
    <property type="molecule type" value="Genomic_DNA"/>
</dbReference>
<dbReference type="InterPro" id="IPR050231">
    <property type="entry name" value="Iron_ascorbate_oxido_reductase"/>
</dbReference>
<comment type="catalytic activity">
    <reaction evidence="9">
        <text>2-oxoglutarate + O2 + 2 H(+) = ethene + 3 CO2 + H2O</text>
        <dbReference type="Rhea" id="RHEA:31523"/>
        <dbReference type="ChEBI" id="CHEBI:15377"/>
        <dbReference type="ChEBI" id="CHEBI:15378"/>
        <dbReference type="ChEBI" id="CHEBI:15379"/>
        <dbReference type="ChEBI" id="CHEBI:16526"/>
        <dbReference type="ChEBI" id="CHEBI:16810"/>
        <dbReference type="ChEBI" id="CHEBI:18153"/>
        <dbReference type="EC" id="1.13.12.19"/>
    </reaction>
</comment>
<comment type="similarity">
    <text evidence="11">Belongs to the iron/ascorbate-dependent oxidoreductase family.</text>
</comment>
<dbReference type="RefSeq" id="WP_064123917.1">
    <property type="nucleotide sequence ID" value="NZ_CP015243.1"/>
</dbReference>
<keyword evidence="11" id="KW-0479">Metal-binding</keyword>
<evidence type="ECO:0000256" key="2">
    <source>
        <dbReference type="ARBA" id="ARBA00004767"/>
    </source>
</evidence>
<dbReference type="EC" id="1.13.12.19" evidence="4"/>
<dbReference type="GO" id="GO:0009693">
    <property type="term" value="P:ethylene biosynthetic process"/>
    <property type="evidence" value="ECO:0007669"/>
    <property type="project" value="UniProtKB-KW"/>
</dbReference>
<evidence type="ECO:0000256" key="5">
    <source>
        <dbReference type="ARBA" id="ARBA00019045"/>
    </source>
</evidence>
<dbReference type="Pfam" id="PF03171">
    <property type="entry name" value="2OG-FeII_Oxy"/>
    <property type="match status" value="1"/>
</dbReference>
<dbReference type="EC" id="1.14.20.7" evidence="3"/>
<keyword evidence="11" id="KW-0560">Oxidoreductase</keyword>
<dbReference type="AlphaFoldDB" id="A0A172YIM7"/>
<evidence type="ECO:0000256" key="8">
    <source>
        <dbReference type="ARBA" id="ARBA00031282"/>
    </source>
</evidence>
<keyword evidence="14" id="KW-1185">Reference proteome</keyword>
<dbReference type="PANTHER" id="PTHR47990">
    <property type="entry name" value="2-OXOGLUTARATE (2OG) AND FE(II)-DEPENDENT OXYGENASE SUPERFAMILY PROTEIN-RELATED"/>
    <property type="match status" value="1"/>
</dbReference>
<dbReference type="InterPro" id="IPR027443">
    <property type="entry name" value="IPNS-like_sf"/>
</dbReference>
<dbReference type="Gene3D" id="2.60.120.330">
    <property type="entry name" value="B-lactam Antibiotic, Isopenicillin N Synthase, Chain"/>
    <property type="match status" value="1"/>
</dbReference>
<dbReference type="PRINTS" id="PR00682">
    <property type="entry name" value="IPNSYNTHASE"/>
</dbReference>
<dbReference type="KEGG" id="haa:A5892_17695"/>
<keyword evidence="11" id="KW-0408">Iron</keyword>
<evidence type="ECO:0000256" key="9">
    <source>
        <dbReference type="ARBA" id="ARBA00047725"/>
    </source>
</evidence>
<feature type="domain" description="Fe2OG dioxygenase" evidence="12">
    <location>
        <begin position="173"/>
        <end position="273"/>
    </location>
</feature>
<evidence type="ECO:0000256" key="10">
    <source>
        <dbReference type="ARBA" id="ARBA00049359"/>
    </source>
</evidence>
<comment type="cofactor">
    <cofactor evidence="1">
        <name>Fe(2+)</name>
        <dbReference type="ChEBI" id="CHEBI:29033"/>
    </cofactor>
</comment>
<name>A0A172YIM7_9GAMM</name>
<evidence type="ECO:0000256" key="11">
    <source>
        <dbReference type="RuleBase" id="RU003682"/>
    </source>
</evidence>
<dbReference type="GO" id="GO:0102276">
    <property type="term" value="F:2-oxoglutarate oxygenase/decarboxylase (ethylene-forming) activity"/>
    <property type="evidence" value="ECO:0007669"/>
    <property type="project" value="UniProtKB-EC"/>
</dbReference>
<protein>
    <recommendedName>
        <fullName evidence="5">2-oxoglutarate-dependent ethylene/succinate-forming enzyme</fullName>
        <ecNumber evidence="4">1.13.12.19</ecNumber>
        <ecNumber evidence="3">1.14.20.7</ecNumber>
    </recommendedName>
    <alternativeName>
        <fullName evidence="7">2-oxoglutarate dioxygenase (ethylene-forming)</fullName>
    </alternativeName>
    <alternativeName>
        <fullName evidence="8">2-oxoglutarate/L-arginine monooxygenase/decarboxylase (succinate-forming)</fullName>
    </alternativeName>
</protein>
<dbReference type="GO" id="GO:0046872">
    <property type="term" value="F:metal ion binding"/>
    <property type="evidence" value="ECO:0007669"/>
    <property type="project" value="UniProtKB-KW"/>
</dbReference>
<dbReference type="Pfam" id="PF14226">
    <property type="entry name" value="DIOX_N"/>
    <property type="match status" value="1"/>
</dbReference>
<sequence>MQSLPLIAVTELAHADPARRHAAAAKLGRASREVGFFLVAEHSVPRATIDAAFADARAFFAQPLADKQRLSIKRSPHNRGYVAMADERLDPRAGFDRKEAFNLGLELDANDPDIVAGIPFRGLNFWPTTLPGWRERMLGYFDHCLELGRLIHRGFAIDLGLDEQFFAPHLTAPIATLRLLHYPAAIQAGRHDAGAGEHTDYGDLTLLATDGVPGLEVRSRDGEWLEVPSIPGTYVCNIGDCLMRWSNDVYLSTPHRVRAPTQERYSIAFFMEPNPETLIDPRQIAPDQAPRYAPIHCADYLKQRLDATYQHRAGS</sequence>
<organism evidence="13 14">
    <name type="scientific">Halotalea alkalilenta</name>
    <dbReference type="NCBI Taxonomy" id="376489"/>
    <lineage>
        <taxon>Bacteria</taxon>
        <taxon>Pseudomonadati</taxon>
        <taxon>Pseudomonadota</taxon>
        <taxon>Gammaproteobacteria</taxon>
        <taxon>Oceanospirillales</taxon>
        <taxon>Halomonadaceae</taxon>
        <taxon>Halotalea</taxon>
    </lineage>
</organism>
<gene>
    <name evidence="13" type="ORF">A5892_17695</name>
</gene>
<evidence type="ECO:0000256" key="7">
    <source>
        <dbReference type="ARBA" id="ARBA00031011"/>
    </source>
</evidence>